<feature type="non-terminal residue" evidence="1">
    <location>
        <position position="250"/>
    </location>
</feature>
<keyword evidence="1" id="KW-0378">Hydrolase</keyword>
<comment type="caution">
    <text evidence="1">The sequence shown here is derived from an EMBL/GenBank/DDBJ whole genome shotgun (WGS) entry which is preliminary data.</text>
</comment>
<evidence type="ECO:0000313" key="2">
    <source>
        <dbReference type="Proteomes" id="UP000187429"/>
    </source>
</evidence>
<protein>
    <submittedName>
        <fullName evidence="1">Putative aminopeptidase</fullName>
    </submittedName>
</protein>
<dbReference type="Gene3D" id="3.40.630.10">
    <property type="entry name" value="Zn peptidases"/>
    <property type="match status" value="1"/>
</dbReference>
<sequence length="250" mass="27664">MLPIIEISNSDFSTLEKDSDCLVVIYQSKDSLSKEFQAYNNFYQSISSFESCDLAVHKETVFINTPSVSGSRLILSPLGPLDHDIDDVRKIAEAAKAGAARAIKAGARSPTFYLCEIPEYSLSIDSDYSHWAEVAILAALEESYVTLVAREWNAKTNSSAKNEKFDSIKFKLSSSIKTTCDIHTILKNVSAIEQGKRLCKDLGYGDPERMTPYAVASIVESELSSIPNITVKVNKDLDDLKANYPLTYHS</sequence>
<reference evidence="2" key="1">
    <citation type="submission" date="2017-01" db="EMBL/GenBank/DDBJ databases">
        <authorList>
            <person name="Wang Y."/>
            <person name="White M."/>
            <person name="Kvist S."/>
            <person name="Moncalvo J.-M."/>
        </authorList>
    </citation>
    <scope>NUCLEOTIDE SEQUENCE [LARGE SCALE GENOMIC DNA]</scope>
    <source>
        <strain evidence="2">ID-206-W2</strain>
    </source>
</reference>
<proteinExistence type="predicted"/>
<keyword evidence="1" id="KW-0031">Aminopeptidase</keyword>
<dbReference type="GO" id="GO:0004177">
    <property type="term" value="F:aminopeptidase activity"/>
    <property type="evidence" value="ECO:0007669"/>
    <property type="project" value="UniProtKB-KW"/>
</dbReference>
<keyword evidence="1" id="KW-0645">Protease</keyword>
<name>A0A1R1YTH9_9FUNG</name>
<evidence type="ECO:0000313" key="1">
    <source>
        <dbReference type="EMBL" id="OMJ30208.1"/>
    </source>
</evidence>
<dbReference type="AlphaFoldDB" id="A0A1R1YTH9"/>
<dbReference type="Gene3D" id="3.40.220.10">
    <property type="entry name" value="Leucine Aminopeptidase, subunit E, domain 1"/>
    <property type="match status" value="1"/>
</dbReference>
<organism evidence="1 2">
    <name type="scientific">Smittium culicis</name>
    <dbReference type="NCBI Taxonomy" id="133412"/>
    <lineage>
        <taxon>Eukaryota</taxon>
        <taxon>Fungi</taxon>
        <taxon>Fungi incertae sedis</taxon>
        <taxon>Zoopagomycota</taxon>
        <taxon>Kickxellomycotina</taxon>
        <taxon>Harpellomycetes</taxon>
        <taxon>Harpellales</taxon>
        <taxon>Legeriomycetaceae</taxon>
        <taxon>Smittium</taxon>
    </lineage>
</organism>
<dbReference type="SUPFAM" id="SSF52949">
    <property type="entry name" value="Macro domain-like"/>
    <property type="match status" value="1"/>
</dbReference>
<dbReference type="Proteomes" id="UP000187429">
    <property type="component" value="Unassembled WGS sequence"/>
</dbReference>
<keyword evidence="2" id="KW-1185">Reference proteome</keyword>
<dbReference type="InterPro" id="IPR043472">
    <property type="entry name" value="Macro_dom-like"/>
</dbReference>
<dbReference type="OrthoDB" id="412814at2759"/>
<dbReference type="EMBL" id="LSSM01000058">
    <property type="protein sequence ID" value="OMJ30208.1"/>
    <property type="molecule type" value="Genomic_DNA"/>
</dbReference>
<gene>
    <name evidence="1" type="ORF">AYI69_g257</name>
</gene>
<accession>A0A1R1YTH9</accession>